<dbReference type="Pfam" id="PF13378">
    <property type="entry name" value="MR_MLE_C"/>
    <property type="match status" value="1"/>
</dbReference>
<organism evidence="3 4">
    <name type="scientific">Halococcus salifodinae DSM 8989</name>
    <dbReference type="NCBI Taxonomy" id="1227456"/>
    <lineage>
        <taxon>Archaea</taxon>
        <taxon>Methanobacteriati</taxon>
        <taxon>Methanobacteriota</taxon>
        <taxon>Stenosarchaea group</taxon>
        <taxon>Halobacteria</taxon>
        <taxon>Halobacteriales</taxon>
        <taxon>Halococcaceae</taxon>
        <taxon>Halococcus</taxon>
    </lineage>
</organism>
<dbReference type="EMBL" id="AOME01000070">
    <property type="protein sequence ID" value="EMA50667.1"/>
    <property type="molecule type" value="Genomic_DNA"/>
</dbReference>
<dbReference type="GO" id="GO:0050401">
    <property type="term" value="F:xylonate dehydratase activity"/>
    <property type="evidence" value="ECO:0007669"/>
    <property type="project" value="InterPro"/>
</dbReference>
<dbReference type="InterPro" id="IPR029065">
    <property type="entry name" value="Enolase_C-like"/>
</dbReference>
<dbReference type="SMART" id="SM00922">
    <property type="entry name" value="MR_MLE"/>
    <property type="match status" value="1"/>
</dbReference>
<comment type="caution">
    <text evidence="3">The sequence shown here is derived from an EMBL/GenBank/DDBJ whole genome shotgun (WGS) entry which is preliminary data.</text>
</comment>
<dbReference type="Gene3D" id="3.30.390.10">
    <property type="entry name" value="Enolase-like, N-terminal domain"/>
    <property type="match status" value="1"/>
</dbReference>
<sequence length="412" mass="45390">MPVDYTQLHDPNAEYTMRDLSAGTMGVRAKRGGGRDVEITDVQTTMVDGNFPWTLVRVYTDAGIVGTGEAYWGAGVPEVIERMTPFVVGENPLDLDRLYEHLVQKMSGEGSIEGTVVTAISGIEIALHDLAGKILEVPAYQLLGGKYRDEVRVYCDCHAGEEADPEANADEAERVVEELGYDALKFDLDVPSGHEKDKANRHLRNAEIDHKAEIVRAVTERLDGRADAAFDCHWSFSGGSAKRIARAVEDYDVWWLEDPVPPENHDVQREVSQSTTVPITAGENVYRKHGHRRLLEEQAVDVIAPDLPKVGGMRETRKIADMADTYYVPVAMHNVSSPVATMASAHVGAAIPNSLAVEYHSYQLGWWEDLVEETVIEDGSIDVPEKPGLGLTLDLDAVEAHMIDGEELFDEA</sequence>
<dbReference type="AlphaFoldDB" id="M0MY63"/>
<keyword evidence="4" id="KW-1185">Reference proteome</keyword>
<dbReference type="SUPFAM" id="SSF54826">
    <property type="entry name" value="Enolase N-terminal domain-like"/>
    <property type="match status" value="1"/>
</dbReference>
<dbReference type="SFLD" id="SFLDS00001">
    <property type="entry name" value="Enolase"/>
    <property type="match status" value="1"/>
</dbReference>
<feature type="domain" description="Mandelate racemase/muconate lactonizing enzyme C-terminal" evidence="2">
    <location>
        <begin position="165"/>
        <end position="278"/>
    </location>
</feature>
<gene>
    <name evidence="3" type="ORF">C450_13352</name>
</gene>
<dbReference type="InterPro" id="IPR029017">
    <property type="entry name" value="Enolase-like_N"/>
</dbReference>
<dbReference type="STRING" id="1227456.C450_13352"/>
<dbReference type="PATRIC" id="fig|1227456.3.peg.2702"/>
<dbReference type="SFLD" id="SFLDF00564">
    <property type="entry name" value="xylonate_dehydratase_2"/>
    <property type="match status" value="1"/>
</dbReference>
<dbReference type="InterPro" id="IPR013341">
    <property type="entry name" value="Mandelate_racemase_N_dom"/>
</dbReference>
<proteinExistence type="predicted"/>
<dbReference type="Proteomes" id="UP000011625">
    <property type="component" value="Unassembled WGS sequence"/>
</dbReference>
<dbReference type="SFLD" id="SFLDG00179">
    <property type="entry name" value="mandelate_racemase"/>
    <property type="match status" value="1"/>
</dbReference>
<dbReference type="CDD" id="cd03316">
    <property type="entry name" value="MR_like"/>
    <property type="match status" value="1"/>
</dbReference>
<dbReference type="PANTHER" id="PTHR48080">
    <property type="entry name" value="D-GALACTONATE DEHYDRATASE-RELATED"/>
    <property type="match status" value="1"/>
</dbReference>
<dbReference type="SUPFAM" id="SSF51604">
    <property type="entry name" value="Enolase C-terminal domain-like"/>
    <property type="match status" value="1"/>
</dbReference>
<accession>M0MY63</accession>
<dbReference type="InterPro" id="IPR013342">
    <property type="entry name" value="Mandelate_racemase_C"/>
</dbReference>
<dbReference type="Pfam" id="PF02746">
    <property type="entry name" value="MR_MLE_N"/>
    <property type="match status" value="1"/>
</dbReference>
<reference evidence="3 4" key="1">
    <citation type="journal article" date="2014" name="PLoS Genet.">
        <title>Phylogenetically driven sequencing of extremely halophilic archaea reveals strategies for static and dynamic osmo-response.</title>
        <authorList>
            <person name="Becker E.A."/>
            <person name="Seitzer P.M."/>
            <person name="Tritt A."/>
            <person name="Larsen D."/>
            <person name="Krusor M."/>
            <person name="Yao A.I."/>
            <person name="Wu D."/>
            <person name="Madern D."/>
            <person name="Eisen J.A."/>
            <person name="Darling A.E."/>
            <person name="Facciotti M.T."/>
        </authorList>
    </citation>
    <scope>NUCLEOTIDE SEQUENCE [LARGE SCALE GENOMIC DNA]</scope>
    <source>
        <strain evidence="3 4">DSM 8989</strain>
    </source>
</reference>
<dbReference type="InterPro" id="IPR034624">
    <property type="entry name" value="Xylonate_dehydratase_2"/>
</dbReference>
<dbReference type="InterPro" id="IPR034593">
    <property type="entry name" value="DgoD-like"/>
</dbReference>
<evidence type="ECO:0000259" key="2">
    <source>
        <dbReference type="SMART" id="SM00922"/>
    </source>
</evidence>
<dbReference type="InterPro" id="IPR036849">
    <property type="entry name" value="Enolase-like_C_sf"/>
</dbReference>
<evidence type="ECO:0000313" key="4">
    <source>
        <dbReference type="Proteomes" id="UP000011625"/>
    </source>
</evidence>
<name>M0MY63_9EURY</name>
<dbReference type="RefSeq" id="WP_005044118.1">
    <property type="nucleotide sequence ID" value="NZ_AOME01000070.1"/>
</dbReference>
<dbReference type="Gene3D" id="3.20.20.120">
    <property type="entry name" value="Enolase-like C-terminal domain"/>
    <property type="match status" value="1"/>
</dbReference>
<evidence type="ECO:0000256" key="1">
    <source>
        <dbReference type="ARBA" id="ARBA00023239"/>
    </source>
</evidence>
<dbReference type="OrthoDB" id="42605at2157"/>
<evidence type="ECO:0000313" key="3">
    <source>
        <dbReference type="EMBL" id="EMA50667.1"/>
    </source>
</evidence>
<keyword evidence="1" id="KW-0456">Lyase</keyword>
<dbReference type="PANTHER" id="PTHR48080:SF2">
    <property type="entry name" value="D-GALACTONATE DEHYDRATASE"/>
    <property type="match status" value="1"/>
</dbReference>
<protein>
    <submittedName>
        <fullName evidence="3">Mandelate racemase/muconate lactonizing protein</fullName>
    </submittedName>
</protein>